<dbReference type="eggNOG" id="COG2227">
    <property type="taxonomic scope" value="Bacteria"/>
</dbReference>
<sequence>MDKAYTKSFARIYDDVMDAVPYNLWYDYIHQLLEYYQKTPTRVLELACGTGNMALRFARNGYLVTALDKSEAMLEVARNKARKDGIYIDFIKSDVRDFSFNEEFDLVFCLFDSLNYILSLQELKKVFENVNQVLSGDGLFIFDMNTIARLMAIKPGTSIIHGRDYKCTWQDIIDEDKKRWKVKLTIYFEGPDDNRDKPYKEIHEETSFKVSEVTGTLKGAGFKAVEVFNAYTFEKGTDSDNRIYYIASREDFKKKPLTKFKWKLVKFFSGYPVESG</sequence>
<dbReference type="HOGENOM" id="CLU_069129_5_0_9"/>
<gene>
    <name evidence="3" type="ordered locus">Hore_14890</name>
</gene>
<protein>
    <submittedName>
        <fullName evidence="3">Methyltransferase type 11</fullName>
    </submittedName>
</protein>
<dbReference type="AlphaFoldDB" id="B8CY69"/>
<dbReference type="OrthoDB" id="9811589at2"/>
<dbReference type="Pfam" id="PF13649">
    <property type="entry name" value="Methyltransf_25"/>
    <property type="match status" value="1"/>
</dbReference>
<proteinExistence type="predicted"/>
<evidence type="ECO:0000259" key="2">
    <source>
        <dbReference type="Pfam" id="PF13649"/>
    </source>
</evidence>
<dbReference type="PANTHER" id="PTHR43861">
    <property type="entry name" value="TRANS-ACONITATE 2-METHYLTRANSFERASE-RELATED"/>
    <property type="match status" value="1"/>
</dbReference>
<dbReference type="EMBL" id="CP001098">
    <property type="protein sequence ID" value="ACL70238.1"/>
    <property type="molecule type" value="Genomic_DNA"/>
</dbReference>
<dbReference type="RefSeq" id="WP_012636421.1">
    <property type="nucleotide sequence ID" value="NC_011899.1"/>
</dbReference>
<accession>B8CY69</accession>
<reference evidence="3 4" key="1">
    <citation type="journal article" date="2009" name="PLoS ONE">
        <title>Genome analysis of the anaerobic thermohalophilic bacterium Halothermothrix orenii.</title>
        <authorList>
            <person name="Mavromatis K."/>
            <person name="Ivanova N."/>
            <person name="Anderson I."/>
            <person name="Lykidis A."/>
            <person name="Hooper S.D."/>
            <person name="Sun H."/>
            <person name="Kunin V."/>
            <person name="Lapidus A."/>
            <person name="Hugenholtz P."/>
            <person name="Patel B."/>
            <person name="Kyrpides N.C."/>
        </authorList>
    </citation>
    <scope>NUCLEOTIDE SEQUENCE [LARGE SCALE GENOMIC DNA]</scope>
    <source>
        <strain evidence="4">H 168 / OCM 544 / DSM 9562</strain>
    </source>
</reference>
<keyword evidence="3" id="KW-0489">Methyltransferase</keyword>
<dbReference type="Gene3D" id="3.40.50.150">
    <property type="entry name" value="Vaccinia Virus protein VP39"/>
    <property type="match status" value="1"/>
</dbReference>
<dbReference type="KEGG" id="hor:Hore_14890"/>
<dbReference type="CDD" id="cd02440">
    <property type="entry name" value="AdoMet_MTases"/>
    <property type="match status" value="1"/>
</dbReference>
<dbReference type="Gene3D" id="2.20.25.110">
    <property type="entry name" value="S-adenosyl-L-methionine-dependent methyltransferases"/>
    <property type="match status" value="1"/>
</dbReference>
<dbReference type="STRING" id="373903.Hore_14890"/>
<dbReference type="GO" id="GO:0032259">
    <property type="term" value="P:methylation"/>
    <property type="evidence" value="ECO:0007669"/>
    <property type="project" value="UniProtKB-KW"/>
</dbReference>
<evidence type="ECO:0000313" key="4">
    <source>
        <dbReference type="Proteomes" id="UP000000719"/>
    </source>
</evidence>
<dbReference type="InterPro" id="IPR029063">
    <property type="entry name" value="SAM-dependent_MTases_sf"/>
</dbReference>
<name>B8CY69_HALOH</name>
<dbReference type="Proteomes" id="UP000000719">
    <property type="component" value="Chromosome"/>
</dbReference>
<dbReference type="GO" id="GO:0008168">
    <property type="term" value="F:methyltransferase activity"/>
    <property type="evidence" value="ECO:0007669"/>
    <property type="project" value="UniProtKB-KW"/>
</dbReference>
<feature type="domain" description="Methyltransferase" evidence="2">
    <location>
        <begin position="43"/>
        <end position="138"/>
    </location>
</feature>
<keyword evidence="4" id="KW-1185">Reference proteome</keyword>
<evidence type="ECO:0000256" key="1">
    <source>
        <dbReference type="ARBA" id="ARBA00022679"/>
    </source>
</evidence>
<keyword evidence="1 3" id="KW-0808">Transferase</keyword>
<dbReference type="SUPFAM" id="SSF53335">
    <property type="entry name" value="S-adenosyl-L-methionine-dependent methyltransferases"/>
    <property type="match status" value="1"/>
</dbReference>
<evidence type="ECO:0000313" key="3">
    <source>
        <dbReference type="EMBL" id="ACL70238.1"/>
    </source>
</evidence>
<organism evidence="3 4">
    <name type="scientific">Halothermothrix orenii (strain H 168 / OCM 544 / DSM 9562)</name>
    <dbReference type="NCBI Taxonomy" id="373903"/>
    <lineage>
        <taxon>Bacteria</taxon>
        <taxon>Bacillati</taxon>
        <taxon>Bacillota</taxon>
        <taxon>Clostridia</taxon>
        <taxon>Halanaerobiales</taxon>
        <taxon>Halothermotrichaceae</taxon>
        <taxon>Halothermothrix</taxon>
    </lineage>
</organism>
<dbReference type="InterPro" id="IPR041698">
    <property type="entry name" value="Methyltransf_25"/>
</dbReference>